<evidence type="ECO:0000313" key="6">
    <source>
        <dbReference type="EMBL" id="POM65748.1"/>
    </source>
</evidence>
<dbReference type="InterPro" id="IPR031825">
    <property type="entry name" value="RXLR"/>
</dbReference>
<evidence type="ECO:0000256" key="5">
    <source>
        <dbReference type="RuleBase" id="RU367124"/>
    </source>
</evidence>
<evidence type="ECO:0000256" key="4">
    <source>
        <dbReference type="ARBA" id="ARBA00022729"/>
    </source>
</evidence>
<sequence>MTIRCFLYVAFATAVLASNDIVSATKESQLLSNTSPDIVATNRIDFRERSLRVTREQDDDIASPIATNEERTKSTGQKIIKELKIKNDNLKKLAVAANKAQTNPQRLAAVAKKMKRTPPKAPPQMNSVEYQKFARLFNEKQSPELLRKLGKLKPAMLAKYEEFYKIAAVTGLNNLKKSA</sequence>
<feature type="chain" id="PRO_5044961637" description="RxLR effector protein" evidence="5">
    <location>
        <begin position="18"/>
        <end position="179"/>
    </location>
</feature>
<organism evidence="6 7">
    <name type="scientific">Phytophthora palmivora</name>
    <dbReference type="NCBI Taxonomy" id="4796"/>
    <lineage>
        <taxon>Eukaryota</taxon>
        <taxon>Sar</taxon>
        <taxon>Stramenopiles</taxon>
        <taxon>Oomycota</taxon>
        <taxon>Peronosporomycetes</taxon>
        <taxon>Peronosporales</taxon>
        <taxon>Peronosporaceae</taxon>
        <taxon>Phytophthora</taxon>
    </lineage>
</organism>
<accession>A0A2P4XJM2</accession>
<dbReference type="Pfam" id="PF16810">
    <property type="entry name" value="RXLR"/>
    <property type="match status" value="1"/>
</dbReference>
<comment type="similarity">
    <text evidence="2 5">Belongs to the RxLR effector family.</text>
</comment>
<comment type="caution">
    <text evidence="6">The sequence shown here is derived from an EMBL/GenBank/DDBJ whole genome shotgun (WGS) entry which is preliminary data.</text>
</comment>
<comment type="domain">
    <text evidence="5">The RxLR-dEER motif acts to carry the protein into the host cell cytoplasm through binding to cell surface phosphatidylinositol-3-phosphate.</text>
</comment>
<dbReference type="Proteomes" id="UP000237271">
    <property type="component" value="Unassembled WGS sequence"/>
</dbReference>
<reference evidence="6 7" key="1">
    <citation type="journal article" date="2017" name="Genome Biol. Evol.">
        <title>Phytophthora megakarya and P. palmivora, closely related causal agents of cacao black pod rot, underwent increases in genome sizes and gene numbers by different mechanisms.</title>
        <authorList>
            <person name="Ali S.S."/>
            <person name="Shao J."/>
            <person name="Lary D.J."/>
            <person name="Kronmiller B."/>
            <person name="Shen D."/>
            <person name="Strem M.D."/>
            <person name="Amoako-Attah I."/>
            <person name="Akrofi A.Y."/>
            <person name="Begoude B.A."/>
            <person name="Ten Hoopen G.M."/>
            <person name="Coulibaly K."/>
            <person name="Kebe B.I."/>
            <person name="Melnick R.L."/>
            <person name="Guiltinan M.J."/>
            <person name="Tyler B.M."/>
            <person name="Meinhardt L.W."/>
            <person name="Bailey B.A."/>
        </authorList>
    </citation>
    <scope>NUCLEOTIDE SEQUENCE [LARGE SCALE GENOMIC DNA]</scope>
    <source>
        <strain evidence="7">sbr112.9</strain>
    </source>
</reference>
<keyword evidence="4 5" id="KW-0732">Signal</keyword>
<evidence type="ECO:0000256" key="3">
    <source>
        <dbReference type="ARBA" id="ARBA00022525"/>
    </source>
</evidence>
<name>A0A2P4XJM2_9STRA</name>
<keyword evidence="7" id="KW-1185">Reference proteome</keyword>
<keyword evidence="3 5" id="KW-0964">Secreted</keyword>
<dbReference type="EMBL" id="NCKW01009941">
    <property type="protein sequence ID" value="POM65748.1"/>
    <property type="molecule type" value="Genomic_DNA"/>
</dbReference>
<evidence type="ECO:0000313" key="7">
    <source>
        <dbReference type="Proteomes" id="UP000237271"/>
    </source>
</evidence>
<gene>
    <name evidence="6" type="ORF">PHPALM_18495</name>
</gene>
<feature type="signal peptide" evidence="5">
    <location>
        <begin position="1"/>
        <end position="17"/>
    </location>
</feature>
<comment type="subcellular location">
    <subcellularLocation>
        <location evidence="1 5">Secreted</location>
    </subcellularLocation>
</comment>
<comment type="function">
    <text evidence="5">Effector that suppresses plant defense responses during pathogen infection.</text>
</comment>
<dbReference type="AlphaFoldDB" id="A0A2P4XJM2"/>
<proteinExistence type="inferred from homology"/>
<protein>
    <recommendedName>
        <fullName evidence="5">RxLR effector protein</fullName>
    </recommendedName>
</protein>
<evidence type="ECO:0000256" key="2">
    <source>
        <dbReference type="ARBA" id="ARBA00010400"/>
    </source>
</evidence>
<evidence type="ECO:0000256" key="1">
    <source>
        <dbReference type="ARBA" id="ARBA00004613"/>
    </source>
</evidence>